<gene>
    <name evidence="3" type="ORF">BIW11_09977</name>
</gene>
<dbReference type="EMBL" id="MNPL01010530">
    <property type="protein sequence ID" value="OQR73068.1"/>
    <property type="molecule type" value="Genomic_DNA"/>
</dbReference>
<reference evidence="3 4" key="1">
    <citation type="journal article" date="2017" name="Gigascience">
        <title>Draft genome of the honey bee ectoparasitic mite, Tropilaelaps mercedesae, is shaped by the parasitic life history.</title>
        <authorList>
            <person name="Dong X."/>
            <person name="Armstrong S.D."/>
            <person name="Xia D."/>
            <person name="Makepeace B.L."/>
            <person name="Darby A.C."/>
            <person name="Kadowaki T."/>
        </authorList>
    </citation>
    <scope>NUCLEOTIDE SEQUENCE [LARGE SCALE GENOMIC DNA]</scope>
    <source>
        <strain evidence="3">Wuxi-XJTLU</strain>
    </source>
</reference>
<feature type="signal peptide" evidence="2">
    <location>
        <begin position="1"/>
        <end position="20"/>
    </location>
</feature>
<evidence type="ECO:0000256" key="1">
    <source>
        <dbReference type="SAM" id="MobiDB-lite"/>
    </source>
</evidence>
<keyword evidence="2" id="KW-0732">Signal</keyword>
<evidence type="ECO:0000313" key="4">
    <source>
        <dbReference type="Proteomes" id="UP000192247"/>
    </source>
</evidence>
<proteinExistence type="predicted"/>
<dbReference type="AlphaFoldDB" id="A0A1V9XI67"/>
<dbReference type="Proteomes" id="UP000192247">
    <property type="component" value="Unassembled WGS sequence"/>
</dbReference>
<comment type="caution">
    <text evidence="3">The sequence shown here is derived from an EMBL/GenBank/DDBJ whole genome shotgun (WGS) entry which is preliminary data.</text>
</comment>
<evidence type="ECO:0000256" key="2">
    <source>
        <dbReference type="SAM" id="SignalP"/>
    </source>
</evidence>
<name>A0A1V9XI67_9ACAR</name>
<evidence type="ECO:0000313" key="3">
    <source>
        <dbReference type="EMBL" id="OQR73068.1"/>
    </source>
</evidence>
<keyword evidence="4" id="KW-1185">Reference proteome</keyword>
<accession>A0A1V9XI67</accession>
<dbReference type="InParanoid" id="A0A1V9XI67"/>
<feature type="region of interest" description="Disordered" evidence="1">
    <location>
        <begin position="21"/>
        <end position="47"/>
    </location>
</feature>
<organism evidence="3 4">
    <name type="scientific">Tropilaelaps mercedesae</name>
    <dbReference type="NCBI Taxonomy" id="418985"/>
    <lineage>
        <taxon>Eukaryota</taxon>
        <taxon>Metazoa</taxon>
        <taxon>Ecdysozoa</taxon>
        <taxon>Arthropoda</taxon>
        <taxon>Chelicerata</taxon>
        <taxon>Arachnida</taxon>
        <taxon>Acari</taxon>
        <taxon>Parasitiformes</taxon>
        <taxon>Mesostigmata</taxon>
        <taxon>Gamasina</taxon>
        <taxon>Dermanyssoidea</taxon>
        <taxon>Laelapidae</taxon>
        <taxon>Tropilaelaps</taxon>
    </lineage>
</organism>
<feature type="chain" id="PRO_5013343036" evidence="2">
    <location>
        <begin position="21"/>
        <end position="151"/>
    </location>
</feature>
<sequence length="151" mass="16267">MIVLLVVVVSGSATVSETFAATSPTASSRQEQQGGQASSGQGGVHVRSGKDVALPCRLLPWSGYRGETSRVYYALSNNSIWVHQPDSGGWTELRSTLVSSFADGWKVRCELPAEQVIAVANASLVLVYHRSSANVEFTKFAHLRTLHSAYN</sequence>
<protein>
    <submittedName>
        <fullName evidence="3">Uncharacterized protein</fullName>
    </submittedName>
</protein>
<feature type="compositionally biased region" description="Low complexity" evidence="1">
    <location>
        <begin position="27"/>
        <end position="39"/>
    </location>
</feature>